<evidence type="ECO:0000313" key="2">
    <source>
        <dbReference type="EMBL" id="KAF4594621.1"/>
    </source>
</evidence>
<organism evidence="2 3">
    <name type="scientific">Ophiocordyceps camponoti-floridani</name>
    <dbReference type="NCBI Taxonomy" id="2030778"/>
    <lineage>
        <taxon>Eukaryota</taxon>
        <taxon>Fungi</taxon>
        <taxon>Dikarya</taxon>
        <taxon>Ascomycota</taxon>
        <taxon>Pezizomycotina</taxon>
        <taxon>Sordariomycetes</taxon>
        <taxon>Hypocreomycetidae</taxon>
        <taxon>Hypocreales</taxon>
        <taxon>Ophiocordycipitaceae</taxon>
        <taxon>Ophiocordyceps</taxon>
    </lineage>
</organism>
<evidence type="ECO:0000256" key="1">
    <source>
        <dbReference type="SAM" id="MobiDB-lite"/>
    </source>
</evidence>
<keyword evidence="3" id="KW-1185">Reference proteome</keyword>
<dbReference type="Proteomes" id="UP000562929">
    <property type="component" value="Unassembled WGS sequence"/>
</dbReference>
<reference evidence="2 3" key="1">
    <citation type="journal article" date="2020" name="G3 (Bethesda)">
        <title>Genetic Underpinnings of Host Manipulation by Ophiocordyceps as Revealed by Comparative Transcriptomics.</title>
        <authorList>
            <person name="Will I."/>
            <person name="Das B."/>
            <person name="Trinh T."/>
            <person name="Brachmann A."/>
            <person name="Ohm R.A."/>
            <person name="de Bekker C."/>
        </authorList>
    </citation>
    <scope>NUCLEOTIDE SEQUENCE [LARGE SCALE GENOMIC DNA]</scope>
    <source>
        <strain evidence="2 3">EC05</strain>
    </source>
</reference>
<name>A0A8H4QBR0_9HYPO</name>
<proteinExistence type="predicted"/>
<accession>A0A8H4QBR0</accession>
<sequence length="115" mass="12937">MMHTTTHPRTASSEPRWLPDACAWQMPLSALLRSRARARSKRAARWSACKPRDRCRAWAYVNATAGLYVPSDLSRRPPIETDQANHEPLTTSLSPRASHHEPLTTGRSSQQPLPL</sequence>
<dbReference type="AlphaFoldDB" id="A0A8H4QBR0"/>
<dbReference type="EMBL" id="JAACLJ010000001">
    <property type="protein sequence ID" value="KAF4594621.1"/>
    <property type="molecule type" value="Genomic_DNA"/>
</dbReference>
<feature type="compositionally biased region" description="Polar residues" evidence="1">
    <location>
        <begin position="105"/>
        <end position="115"/>
    </location>
</feature>
<feature type="region of interest" description="Disordered" evidence="1">
    <location>
        <begin position="70"/>
        <end position="115"/>
    </location>
</feature>
<comment type="caution">
    <text evidence="2">The sequence shown here is derived from an EMBL/GenBank/DDBJ whole genome shotgun (WGS) entry which is preliminary data.</text>
</comment>
<gene>
    <name evidence="2" type="ORF">GQ602_000234</name>
</gene>
<protein>
    <submittedName>
        <fullName evidence="2">Uncharacterized protein</fullName>
    </submittedName>
</protein>
<evidence type="ECO:0000313" key="3">
    <source>
        <dbReference type="Proteomes" id="UP000562929"/>
    </source>
</evidence>
<feature type="compositionally biased region" description="Basic and acidic residues" evidence="1">
    <location>
        <begin position="73"/>
        <end position="85"/>
    </location>
</feature>